<dbReference type="GO" id="GO:0005634">
    <property type="term" value="C:nucleus"/>
    <property type="evidence" value="ECO:0007669"/>
    <property type="project" value="InterPro"/>
</dbReference>
<evidence type="ECO:0000259" key="19">
    <source>
        <dbReference type="PROSITE" id="PS50089"/>
    </source>
</evidence>
<keyword evidence="15" id="KW-0539">Nucleus</keyword>
<keyword evidence="6" id="KW-0963">Cytoplasm</keyword>
<dbReference type="EC" id="2.3.2.27" evidence="5"/>
<sequence>MGQLLSSGGTMEEGNVAQRLGVATESVAPLVGGSSPHMQSTSNSNISQEPFEVDLPPVISPPRANFQVHEGASPNAAPVSSSVEAWNVADGANGEHLRVSLNLVPVASGSGENGESSAQPSRQVSTSPTRSPTVVVSQTTQRRRGHGVQMTLTNSLLPPPPPQLPNLAQEALQRLAQSEAARNKDDSIDEFRPLKKRKLCQEVDNDAEDEDEGQTCSICFEPWSNSGAHRIASLKCGHLFGWNCIEKWVRGRGGEGKCPQCNAKARKTDIRTIFSKSIRVVDTSERDRAIRERDEEKVLRIAAQKAEAQAVLQCQLARAECDRLKEQLKTLRHQLEEFTTRGVQSTDCASGSAAVPVVLQGQNDDSGRYALFKTISVSPDGGARVLAHDASLGMLVVSKPSAHQILPGCGLMKYSTFDLAHGEYVAAHTGVIRDAVFSPRGDGLVLTASMDKSCRLTSLHSNSNVLTYRTSSPVWACAWNVDDPNYVYAGLNHGSISVFDLRNTADSVASLQSVGDRAPVTSLTYVPLSSLSSFNASGLLAGSMNGCVFWQKDNHQQTFLPHPLSNIPGNCTCLSFEPSTRHCMASFRPSKRAPGTPHSTHVLCQLCNVPRDEPLSCRPIHQFVGGTSHRLLSRSRLFQRPGLDCSSILAAFGVEEHNSVSIWNASTMARLQTLSLCQGPALDITPFSCGEKDCLAVVSETTLSLFHWQTQATSPTT</sequence>
<proteinExistence type="predicted"/>
<feature type="region of interest" description="Disordered" evidence="18">
    <location>
        <begin position="106"/>
        <end position="161"/>
    </location>
</feature>
<dbReference type="PANTHER" id="PTHR16047">
    <property type="entry name" value="RFWD3 PROTEIN"/>
    <property type="match status" value="1"/>
</dbReference>
<evidence type="ECO:0000256" key="16">
    <source>
        <dbReference type="PROSITE-ProRule" id="PRU00175"/>
    </source>
</evidence>
<keyword evidence="9" id="KW-0677">Repeat</keyword>
<dbReference type="InterPro" id="IPR001841">
    <property type="entry name" value="Znf_RING"/>
</dbReference>
<evidence type="ECO:0000256" key="11">
    <source>
        <dbReference type="ARBA" id="ARBA00022771"/>
    </source>
</evidence>
<evidence type="ECO:0000256" key="17">
    <source>
        <dbReference type="SAM" id="Coils"/>
    </source>
</evidence>
<keyword evidence="8" id="KW-0808">Transferase</keyword>
<comment type="pathway">
    <text evidence="4">Protein modification; protein ubiquitination.</text>
</comment>
<evidence type="ECO:0000256" key="18">
    <source>
        <dbReference type="SAM" id="MobiDB-lite"/>
    </source>
</evidence>
<keyword evidence="7" id="KW-0853">WD repeat</keyword>
<dbReference type="InterPro" id="IPR015943">
    <property type="entry name" value="WD40/YVTN_repeat-like_dom_sf"/>
</dbReference>
<dbReference type="GO" id="GO:0061630">
    <property type="term" value="F:ubiquitin protein ligase activity"/>
    <property type="evidence" value="ECO:0007669"/>
    <property type="project" value="UniProtKB-EC"/>
</dbReference>
<organism evidence="20 21">
    <name type="scientific">Geodia barretti</name>
    <name type="common">Barrett's horny sponge</name>
    <dbReference type="NCBI Taxonomy" id="519541"/>
    <lineage>
        <taxon>Eukaryota</taxon>
        <taxon>Metazoa</taxon>
        <taxon>Porifera</taxon>
        <taxon>Demospongiae</taxon>
        <taxon>Heteroscleromorpha</taxon>
        <taxon>Tetractinellida</taxon>
        <taxon>Astrophorina</taxon>
        <taxon>Geodiidae</taxon>
        <taxon>Geodia</taxon>
    </lineage>
</organism>
<keyword evidence="14" id="KW-0234">DNA repair</keyword>
<dbReference type="AlphaFoldDB" id="A0AA35QSC2"/>
<evidence type="ECO:0000256" key="6">
    <source>
        <dbReference type="ARBA" id="ARBA00022490"/>
    </source>
</evidence>
<evidence type="ECO:0000256" key="12">
    <source>
        <dbReference type="ARBA" id="ARBA00022786"/>
    </source>
</evidence>
<evidence type="ECO:0000313" key="21">
    <source>
        <dbReference type="Proteomes" id="UP001174909"/>
    </source>
</evidence>
<evidence type="ECO:0000256" key="14">
    <source>
        <dbReference type="ARBA" id="ARBA00023204"/>
    </source>
</evidence>
<keyword evidence="21" id="KW-1185">Reference proteome</keyword>
<feature type="compositionally biased region" description="Polar residues" evidence="18">
    <location>
        <begin position="118"/>
        <end position="140"/>
    </location>
</feature>
<evidence type="ECO:0000313" key="20">
    <source>
        <dbReference type="EMBL" id="CAI7990147.1"/>
    </source>
</evidence>
<dbReference type="InterPro" id="IPR036322">
    <property type="entry name" value="WD40_repeat_dom_sf"/>
</dbReference>
<evidence type="ECO:0000256" key="3">
    <source>
        <dbReference type="ARBA" id="ARBA00004496"/>
    </source>
</evidence>
<evidence type="ECO:0000256" key="9">
    <source>
        <dbReference type="ARBA" id="ARBA00022737"/>
    </source>
</evidence>
<dbReference type="SUPFAM" id="SSF57850">
    <property type="entry name" value="RING/U-box"/>
    <property type="match status" value="1"/>
</dbReference>
<dbReference type="Proteomes" id="UP001174909">
    <property type="component" value="Unassembled WGS sequence"/>
</dbReference>
<feature type="compositionally biased region" description="Low complexity" evidence="18">
    <location>
        <begin position="108"/>
        <end position="117"/>
    </location>
</feature>
<evidence type="ECO:0000256" key="7">
    <source>
        <dbReference type="ARBA" id="ARBA00022574"/>
    </source>
</evidence>
<evidence type="ECO:0000256" key="4">
    <source>
        <dbReference type="ARBA" id="ARBA00004906"/>
    </source>
</evidence>
<dbReference type="EMBL" id="CASHTH010000056">
    <property type="protein sequence ID" value="CAI7990147.1"/>
    <property type="molecule type" value="Genomic_DNA"/>
</dbReference>
<gene>
    <name evidence="20" type="ORF">GBAR_LOCUS431</name>
</gene>
<feature type="region of interest" description="Disordered" evidence="18">
    <location>
        <begin position="29"/>
        <end position="49"/>
    </location>
</feature>
<keyword evidence="12" id="KW-0833">Ubl conjugation pathway</keyword>
<protein>
    <recommendedName>
        <fullName evidence="5">RING-type E3 ubiquitin transferase</fullName>
        <ecNumber evidence="5">2.3.2.27</ecNumber>
    </recommendedName>
</protein>
<comment type="catalytic activity">
    <reaction evidence="1">
        <text>S-ubiquitinyl-[E2 ubiquitin-conjugating enzyme]-L-cysteine + [acceptor protein]-L-lysine = [E2 ubiquitin-conjugating enzyme]-L-cysteine + N(6)-ubiquitinyl-[acceptor protein]-L-lysine.</text>
        <dbReference type="EC" id="2.3.2.27"/>
    </reaction>
</comment>
<dbReference type="GO" id="GO:0036297">
    <property type="term" value="P:interstrand cross-link repair"/>
    <property type="evidence" value="ECO:0007669"/>
    <property type="project" value="InterPro"/>
</dbReference>
<dbReference type="PROSITE" id="PS50089">
    <property type="entry name" value="ZF_RING_2"/>
    <property type="match status" value="1"/>
</dbReference>
<keyword evidence="11 16" id="KW-0479">Metal-binding</keyword>
<evidence type="ECO:0000256" key="8">
    <source>
        <dbReference type="ARBA" id="ARBA00022679"/>
    </source>
</evidence>
<dbReference type="SMART" id="SM00320">
    <property type="entry name" value="WD40"/>
    <property type="match status" value="3"/>
</dbReference>
<keyword evidence="10" id="KW-0227">DNA damage</keyword>
<dbReference type="InterPro" id="IPR001680">
    <property type="entry name" value="WD40_rpt"/>
</dbReference>
<evidence type="ECO:0000256" key="10">
    <source>
        <dbReference type="ARBA" id="ARBA00022763"/>
    </source>
</evidence>
<feature type="domain" description="RING-type" evidence="19">
    <location>
        <begin position="216"/>
        <end position="262"/>
    </location>
</feature>
<dbReference type="InterPro" id="IPR056527">
    <property type="entry name" value="WD40_RFWD3"/>
</dbReference>
<accession>A0AA35QSC2</accession>
<evidence type="ECO:0000256" key="5">
    <source>
        <dbReference type="ARBA" id="ARBA00012483"/>
    </source>
</evidence>
<keyword evidence="13" id="KW-0862">Zinc</keyword>
<dbReference type="InterPro" id="IPR013083">
    <property type="entry name" value="Znf_RING/FYVE/PHD"/>
</dbReference>
<evidence type="ECO:0000256" key="1">
    <source>
        <dbReference type="ARBA" id="ARBA00000900"/>
    </source>
</evidence>
<dbReference type="Pfam" id="PF23419">
    <property type="entry name" value="WD40_RFWD3"/>
    <property type="match status" value="1"/>
</dbReference>
<dbReference type="PANTHER" id="PTHR16047:SF7">
    <property type="entry name" value="E3 UBIQUITIN-PROTEIN LIGASE RFWD3"/>
    <property type="match status" value="1"/>
</dbReference>
<dbReference type="Gene3D" id="3.30.40.10">
    <property type="entry name" value="Zinc/RING finger domain, C3HC4 (zinc finger)"/>
    <property type="match status" value="1"/>
</dbReference>
<dbReference type="Pfam" id="PF13639">
    <property type="entry name" value="zf-RING_2"/>
    <property type="match status" value="1"/>
</dbReference>
<comment type="subcellular location">
    <subcellularLocation>
        <location evidence="3">Cytoplasm</location>
    </subcellularLocation>
    <subcellularLocation>
        <location evidence="2">Nucleus</location>
        <location evidence="2">PML body</location>
    </subcellularLocation>
</comment>
<dbReference type="CDD" id="cd16450">
    <property type="entry name" value="mRING-C3HGC3_RFWD3"/>
    <property type="match status" value="1"/>
</dbReference>
<feature type="coiled-coil region" evidence="17">
    <location>
        <begin position="314"/>
        <end position="341"/>
    </location>
</feature>
<dbReference type="GO" id="GO:0016567">
    <property type="term" value="P:protein ubiquitination"/>
    <property type="evidence" value="ECO:0007669"/>
    <property type="project" value="InterPro"/>
</dbReference>
<dbReference type="GO" id="GO:0008270">
    <property type="term" value="F:zinc ion binding"/>
    <property type="evidence" value="ECO:0007669"/>
    <property type="project" value="UniProtKB-KW"/>
</dbReference>
<dbReference type="GO" id="GO:0005737">
    <property type="term" value="C:cytoplasm"/>
    <property type="evidence" value="ECO:0007669"/>
    <property type="project" value="UniProtKB-SubCell"/>
</dbReference>
<dbReference type="Gene3D" id="2.130.10.10">
    <property type="entry name" value="YVTN repeat-like/Quinoprotein amine dehydrogenase"/>
    <property type="match status" value="1"/>
</dbReference>
<reference evidence="20" key="1">
    <citation type="submission" date="2023-03" db="EMBL/GenBank/DDBJ databases">
        <authorList>
            <person name="Steffen K."/>
            <person name="Cardenas P."/>
        </authorList>
    </citation>
    <scope>NUCLEOTIDE SEQUENCE</scope>
</reference>
<dbReference type="SMART" id="SM00184">
    <property type="entry name" value="RING"/>
    <property type="match status" value="1"/>
</dbReference>
<comment type="caution">
    <text evidence="20">The sequence shown here is derived from an EMBL/GenBank/DDBJ whole genome shotgun (WGS) entry which is preliminary data.</text>
</comment>
<evidence type="ECO:0000256" key="2">
    <source>
        <dbReference type="ARBA" id="ARBA00004322"/>
    </source>
</evidence>
<dbReference type="InterPro" id="IPR037381">
    <property type="entry name" value="RFWD3"/>
</dbReference>
<keyword evidence="11 16" id="KW-0863">Zinc-finger</keyword>
<keyword evidence="17" id="KW-0175">Coiled coil</keyword>
<evidence type="ECO:0000256" key="13">
    <source>
        <dbReference type="ARBA" id="ARBA00022833"/>
    </source>
</evidence>
<dbReference type="SUPFAM" id="SSF50978">
    <property type="entry name" value="WD40 repeat-like"/>
    <property type="match status" value="1"/>
</dbReference>
<name>A0AA35QSC2_GEOBA</name>
<evidence type="ECO:0000256" key="15">
    <source>
        <dbReference type="ARBA" id="ARBA00023242"/>
    </source>
</evidence>
<feature type="compositionally biased region" description="Polar residues" evidence="18">
    <location>
        <begin position="36"/>
        <end position="48"/>
    </location>
</feature>